<evidence type="ECO:0000313" key="3">
    <source>
        <dbReference type="Proteomes" id="UP000252355"/>
    </source>
</evidence>
<evidence type="ECO:0000313" key="2">
    <source>
        <dbReference type="EMBL" id="RCK78273.1"/>
    </source>
</evidence>
<dbReference type="EMBL" id="QOQW01000025">
    <property type="protein sequence ID" value="RCK78273.1"/>
    <property type="molecule type" value="Genomic_DNA"/>
</dbReference>
<protein>
    <recommendedName>
        <fullName evidence="4">Lipoprotein</fullName>
    </recommendedName>
</protein>
<feature type="chain" id="PRO_5016819204" description="Lipoprotein" evidence="1">
    <location>
        <begin position="20"/>
        <end position="243"/>
    </location>
</feature>
<dbReference type="Proteomes" id="UP000252355">
    <property type="component" value="Unassembled WGS sequence"/>
</dbReference>
<feature type="signal peptide" evidence="1">
    <location>
        <begin position="1"/>
        <end position="19"/>
    </location>
</feature>
<keyword evidence="1" id="KW-0732">Signal</keyword>
<sequence length="243" mass="24842">MITRVSGFFVLVLMACSLAGCGGGAGGGMGGSAVEPLSTDDLAAVEAVLLADRIDAAQALPVSASVVADLAPAEGADPVLANDDTPIQRRGRAYRARRQTGGWQVQRGAGSCPVAVDRTPAGWRIQAGTETCTATRAEDGSLIITRGNGTQMTIGQIPADGGSTTLTIGQSRWQVVFGTGEAPLATLTNTRTGRTLTVTESDTGELTVVPAGGSAFPGRWSAEGELACSDLASGRQYRYRGGR</sequence>
<dbReference type="AlphaFoldDB" id="A0A367ZJG5"/>
<evidence type="ECO:0008006" key="4">
    <source>
        <dbReference type="Google" id="ProtNLM"/>
    </source>
</evidence>
<evidence type="ECO:0000256" key="1">
    <source>
        <dbReference type="SAM" id="SignalP"/>
    </source>
</evidence>
<proteinExistence type="predicted"/>
<accession>A0A367ZJG5</accession>
<dbReference type="PROSITE" id="PS51257">
    <property type="entry name" value="PROKAR_LIPOPROTEIN"/>
    <property type="match status" value="1"/>
</dbReference>
<gene>
    <name evidence="2" type="ORF">OZSIB_1650</name>
</gene>
<organism evidence="2 3">
    <name type="scientific">Candidatus Ozemobacter sibiricus</name>
    <dbReference type="NCBI Taxonomy" id="2268124"/>
    <lineage>
        <taxon>Bacteria</taxon>
        <taxon>Candidatus Ozemobacteria</taxon>
        <taxon>Candidatus Ozemobacterales</taxon>
        <taxon>Candidatus Ozemobacteraceae</taxon>
        <taxon>Candidatus Ozemobacter</taxon>
    </lineage>
</organism>
<name>A0A367ZJG5_9BACT</name>
<comment type="caution">
    <text evidence="2">The sequence shown here is derived from an EMBL/GenBank/DDBJ whole genome shotgun (WGS) entry which is preliminary data.</text>
</comment>
<reference evidence="2 3" key="1">
    <citation type="submission" date="2018-05" db="EMBL/GenBank/DDBJ databases">
        <title>A metagenomic window into the 2 km-deep terrestrial subsurface aquifer revealed taxonomically and functionally diverse microbial community comprising novel uncultured bacterial lineages.</title>
        <authorList>
            <person name="Kadnikov V.V."/>
            <person name="Mardanov A.V."/>
            <person name="Beletsky A.V."/>
            <person name="Banks D."/>
            <person name="Pimenov N.V."/>
            <person name="Frank Y.A."/>
            <person name="Karnachuk O.V."/>
            <person name="Ravin N.V."/>
        </authorList>
    </citation>
    <scope>NUCLEOTIDE SEQUENCE [LARGE SCALE GENOMIC DNA]</scope>
    <source>
        <strain evidence="2">BY5</strain>
    </source>
</reference>